<name>A0A1S1Q6C4_9ACTN</name>
<evidence type="ECO:0000313" key="2">
    <source>
        <dbReference type="Proteomes" id="UP000179627"/>
    </source>
</evidence>
<accession>A0A1S1Q6C4</accession>
<reference evidence="2" key="1">
    <citation type="submission" date="2016-07" db="EMBL/GenBank/DDBJ databases">
        <title>Sequence Frankia sp. strain CcI1.17.</title>
        <authorList>
            <person name="Ghodhbane-Gtari F."/>
            <person name="Swanson E."/>
            <person name="Gueddou A."/>
            <person name="Morris K."/>
            <person name="Hezbri K."/>
            <person name="Ktari A."/>
            <person name="Nouioui I."/>
            <person name="Abebe-Akele F."/>
            <person name="Simpson S."/>
            <person name="Thomas K."/>
            <person name="Gtari M."/>
            <person name="Tisa L.S."/>
            <person name="Hurst S."/>
        </authorList>
    </citation>
    <scope>NUCLEOTIDE SEQUENCE [LARGE SCALE GENOMIC DNA]</scope>
    <source>
        <strain evidence="2">Cc1.17</strain>
    </source>
</reference>
<gene>
    <name evidence="1" type="ORF">CC117_30975</name>
</gene>
<evidence type="ECO:0000313" key="1">
    <source>
        <dbReference type="EMBL" id="OHV27744.1"/>
    </source>
</evidence>
<protein>
    <submittedName>
        <fullName evidence="1">Uncharacterized protein</fullName>
    </submittedName>
</protein>
<sequence>MINDHVVISPDVADGRSDAAASGDDSQLVTVAVMASTAKGWAHVDLMIPPIIHAGRILGPLLQR</sequence>
<dbReference type="EMBL" id="MBLM01000186">
    <property type="protein sequence ID" value="OHV27744.1"/>
    <property type="molecule type" value="Genomic_DNA"/>
</dbReference>
<comment type="caution">
    <text evidence="1">The sequence shown here is derived from an EMBL/GenBank/DDBJ whole genome shotgun (WGS) entry which is preliminary data.</text>
</comment>
<organism evidence="1 2">
    <name type="scientific">Parafrankia colletiae</name>
    <dbReference type="NCBI Taxonomy" id="573497"/>
    <lineage>
        <taxon>Bacteria</taxon>
        <taxon>Bacillati</taxon>
        <taxon>Actinomycetota</taxon>
        <taxon>Actinomycetes</taxon>
        <taxon>Frankiales</taxon>
        <taxon>Frankiaceae</taxon>
        <taxon>Parafrankia</taxon>
    </lineage>
</organism>
<dbReference type="Proteomes" id="UP000179627">
    <property type="component" value="Unassembled WGS sequence"/>
</dbReference>
<keyword evidence="2" id="KW-1185">Reference proteome</keyword>
<proteinExistence type="predicted"/>
<dbReference type="AlphaFoldDB" id="A0A1S1Q6C4"/>